<dbReference type="CDD" id="cd09019">
    <property type="entry name" value="galactose_mutarotase_like"/>
    <property type="match status" value="1"/>
</dbReference>
<comment type="similarity">
    <text evidence="2 5">Belongs to the aldose epimerase family.</text>
</comment>
<comment type="caution">
    <text evidence="6">The sequence shown here is derived from an EMBL/GenBank/DDBJ whole genome shotgun (WGS) entry which is preliminary data.</text>
</comment>
<dbReference type="PANTHER" id="PTHR10091:SF0">
    <property type="entry name" value="GALACTOSE MUTAROTASE"/>
    <property type="match status" value="1"/>
</dbReference>
<dbReference type="InterPro" id="IPR047215">
    <property type="entry name" value="Galactose_mutarotase-like"/>
</dbReference>
<reference evidence="6 7" key="1">
    <citation type="submission" date="2024-07" db="EMBL/GenBank/DDBJ databases">
        <authorList>
            <person name="Thanompreechachai J."/>
            <person name="Duangmal K."/>
        </authorList>
    </citation>
    <scope>NUCLEOTIDE SEQUENCE [LARGE SCALE GENOMIC DNA]</scope>
    <source>
        <strain evidence="6 7">LSe6-4</strain>
    </source>
</reference>
<dbReference type="Proteomes" id="UP001565927">
    <property type="component" value="Unassembled WGS sequence"/>
</dbReference>
<evidence type="ECO:0000256" key="1">
    <source>
        <dbReference type="ARBA" id="ARBA00005028"/>
    </source>
</evidence>
<dbReference type="InterPro" id="IPR015443">
    <property type="entry name" value="Aldose_1-epimerase"/>
</dbReference>
<dbReference type="InterPro" id="IPR014718">
    <property type="entry name" value="GH-type_carb-bd"/>
</dbReference>
<dbReference type="PIRSF" id="PIRSF005096">
    <property type="entry name" value="GALM"/>
    <property type="match status" value="1"/>
</dbReference>
<evidence type="ECO:0000256" key="4">
    <source>
        <dbReference type="ARBA" id="ARBA00023277"/>
    </source>
</evidence>
<organism evidence="6 7">
    <name type="scientific">Kineococcus halophytocola</name>
    <dbReference type="NCBI Taxonomy" id="3234027"/>
    <lineage>
        <taxon>Bacteria</taxon>
        <taxon>Bacillati</taxon>
        <taxon>Actinomycetota</taxon>
        <taxon>Actinomycetes</taxon>
        <taxon>Kineosporiales</taxon>
        <taxon>Kineosporiaceae</taxon>
        <taxon>Kineococcus</taxon>
    </lineage>
</organism>
<proteinExistence type="inferred from homology"/>
<dbReference type="Pfam" id="PF01263">
    <property type="entry name" value="Aldose_epim"/>
    <property type="match status" value="1"/>
</dbReference>
<comment type="pathway">
    <text evidence="1 5">Carbohydrate metabolism; hexose metabolism.</text>
</comment>
<keyword evidence="4 5" id="KW-0119">Carbohydrate metabolism</keyword>
<dbReference type="PANTHER" id="PTHR10091">
    <property type="entry name" value="ALDOSE-1-EPIMERASE"/>
    <property type="match status" value="1"/>
</dbReference>
<evidence type="ECO:0000256" key="5">
    <source>
        <dbReference type="PIRNR" id="PIRNR005096"/>
    </source>
</evidence>
<comment type="catalytic activity">
    <reaction evidence="5">
        <text>alpha-D-glucose = beta-D-glucose</text>
        <dbReference type="Rhea" id="RHEA:10264"/>
        <dbReference type="ChEBI" id="CHEBI:15903"/>
        <dbReference type="ChEBI" id="CHEBI:17925"/>
        <dbReference type="EC" id="5.1.3.3"/>
    </reaction>
</comment>
<name>A0ABV4H272_9ACTN</name>
<dbReference type="Gene3D" id="2.70.98.10">
    <property type="match status" value="1"/>
</dbReference>
<dbReference type="EMBL" id="JBGFTU010000014">
    <property type="protein sequence ID" value="MEZ0165677.1"/>
    <property type="molecule type" value="Genomic_DNA"/>
</dbReference>
<dbReference type="InterPro" id="IPR011013">
    <property type="entry name" value="Gal_mutarotase_sf_dom"/>
</dbReference>
<gene>
    <name evidence="6" type="ORF">AB2L27_13020</name>
</gene>
<dbReference type="SUPFAM" id="SSF74650">
    <property type="entry name" value="Galactose mutarotase-like"/>
    <property type="match status" value="1"/>
</dbReference>
<evidence type="ECO:0000256" key="3">
    <source>
        <dbReference type="ARBA" id="ARBA00023235"/>
    </source>
</evidence>
<evidence type="ECO:0000256" key="2">
    <source>
        <dbReference type="ARBA" id="ARBA00006206"/>
    </source>
</evidence>
<dbReference type="EC" id="5.1.3.3" evidence="5"/>
<evidence type="ECO:0000313" key="6">
    <source>
        <dbReference type="EMBL" id="MEZ0165677.1"/>
    </source>
</evidence>
<dbReference type="RefSeq" id="WP_370441905.1">
    <property type="nucleotide sequence ID" value="NZ_JBGFTU010000014.1"/>
</dbReference>
<accession>A0ABV4H272</accession>
<keyword evidence="7" id="KW-1185">Reference proteome</keyword>
<evidence type="ECO:0000313" key="7">
    <source>
        <dbReference type="Proteomes" id="UP001565927"/>
    </source>
</evidence>
<dbReference type="NCBIfam" id="NF008277">
    <property type="entry name" value="PRK11055.1"/>
    <property type="match status" value="1"/>
</dbReference>
<dbReference type="InterPro" id="IPR008183">
    <property type="entry name" value="Aldose_1/G6P_1-epimerase"/>
</dbReference>
<protein>
    <recommendedName>
        <fullName evidence="5">Aldose 1-epimerase</fullName>
        <ecNumber evidence="5">5.1.3.3</ecNumber>
    </recommendedName>
</protein>
<dbReference type="GO" id="GO:0016853">
    <property type="term" value="F:isomerase activity"/>
    <property type="evidence" value="ECO:0007669"/>
    <property type="project" value="UniProtKB-KW"/>
</dbReference>
<keyword evidence="3 5" id="KW-0413">Isomerase</keyword>
<sequence length="361" mass="38366">MTSPSVQRSPFGRTRRGEPVERWELRLPSGASAAVLTRGATLQQVRVPDARGELGDVVVALGDVAAYEAAEGYPGASVGRVANRLAGGRFTLDGAEHAVPRNDGPNALHGGLEGFDQRVWNAQETEVDGAPAVRLSLTSPDGDMGFPGTLEVSCTYSLRQDGEQVVLRLDHHATTDAPTPVNLTNHAYFALDGAGSVEDHVVQVAASRYLPVDEDLIPTGELAPTAGTPFDFSSPTRVGEHLRDADEQLLRAGGYDHCLVLDEPGTFREVGSVSGPRSGRTVRVRTDAPGLQFYTGNFLDGSWRTAQGRPVRQGDALCLETQLLPDAVNQPALAALGEPVLRPGEEFATTTEYLFTTSTAG</sequence>